<feature type="domain" description="F-box" evidence="1">
    <location>
        <begin position="5"/>
        <end position="46"/>
    </location>
</feature>
<accession>A0A251U908</accession>
<dbReference type="OMA" id="HPRENNG"/>
<dbReference type="STRING" id="4232.A0A251U908"/>
<reference evidence="2" key="3">
    <citation type="submission" date="2020-06" db="EMBL/GenBank/DDBJ databases">
        <title>Helianthus annuus Genome sequencing and assembly Release 2.</title>
        <authorList>
            <person name="Gouzy J."/>
            <person name="Langlade N."/>
            <person name="Munos S."/>
        </authorList>
    </citation>
    <scope>NUCLEOTIDE SEQUENCE</scope>
    <source>
        <tissue evidence="2">Leaves</tissue>
    </source>
</reference>
<evidence type="ECO:0000259" key="1">
    <source>
        <dbReference type="SMART" id="SM00256"/>
    </source>
</evidence>
<dbReference type="InterPro" id="IPR050796">
    <property type="entry name" value="SCF_F-box_component"/>
</dbReference>
<dbReference type="CDD" id="cd22157">
    <property type="entry name" value="F-box_AtFBW1-like"/>
    <property type="match status" value="1"/>
</dbReference>
<keyword evidence="4" id="KW-1185">Reference proteome</keyword>
<evidence type="ECO:0000313" key="3">
    <source>
        <dbReference type="EMBL" id="OTG19820.1"/>
    </source>
</evidence>
<dbReference type="EMBL" id="CM007896">
    <property type="protein sequence ID" value="OTG19820.1"/>
    <property type="molecule type" value="Genomic_DNA"/>
</dbReference>
<dbReference type="AlphaFoldDB" id="A0A251U908"/>
<dbReference type="Proteomes" id="UP000215914">
    <property type="component" value="Chromosome 7"/>
</dbReference>
<dbReference type="InterPro" id="IPR006527">
    <property type="entry name" value="F-box-assoc_dom_typ1"/>
</dbReference>
<sequence length="362" mass="41063">MSDNIPFELQEGIIKRVLPVKSLIRFRSVSKQWKSLIDSPEFIADHIVNPAQPQHLLVKYIVDSKEKYVSISDNDDSLPHHNSSLIVPPTIIDKIFSILDCSHGLVCLYGDFRGPVRRRSKMTVLWNPSIRKSVGIVMPYEFVVIGFGVCPKTSDPKIVAIKSGNRIDSKAVVFTLSSGAWRSITVNLRWPLNSMHLSCKPVVIDGVIHWIAFDNLPRWIISFDLTSEEFGEVELPDSLAHATNLSISNFKGSLSVLIYKEAAVVCDVWTMIKTGDPMTRFTTVSFKRESDRIIRFMKNSQMIREHTCMRPGNFPVTTLEVYDSYSEHSNYLRVSGFFDPHIMKTSYTESLLLLNHSVSVIL</sequence>
<dbReference type="Gramene" id="mRNA:HanXRQr2_Chr07g0279371">
    <property type="protein sequence ID" value="CDS:HanXRQr2_Chr07g0279371.1"/>
    <property type="gene ID" value="HanXRQr2_Chr07g0279371"/>
</dbReference>
<dbReference type="InterPro" id="IPR017451">
    <property type="entry name" value="F-box-assoc_interact_dom"/>
</dbReference>
<reference evidence="2 4" key="1">
    <citation type="journal article" date="2017" name="Nature">
        <title>The sunflower genome provides insights into oil metabolism, flowering and Asterid evolution.</title>
        <authorList>
            <person name="Badouin H."/>
            <person name="Gouzy J."/>
            <person name="Grassa C.J."/>
            <person name="Murat F."/>
            <person name="Staton S.E."/>
            <person name="Cottret L."/>
            <person name="Lelandais-Briere C."/>
            <person name="Owens G.L."/>
            <person name="Carrere S."/>
            <person name="Mayjonade B."/>
            <person name="Legrand L."/>
            <person name="Gill N."/>
            <person name="Kane N.C."/>
            <person name="Bowers J.E."/>
            <person name="Hubner S."/>
            <person name="Bellec A."/>
            <person name="Berard A."/>
            <person name="Berges H."/>
            <person name="Blanchet N."/>
            <person name="Boniface M.C."/>
            <person name="Brunel D."/>
            <person name="Catrice O."/>
            <person name="Chaidir N."/>
            <person name="Claudel C."/>
            <person name="Donnadieu C."/>
            <person name="Faraut T."/>
            <person name="Fievet G."/>
            <person name="Helmstetter N."/>
            <person name="King M."/>
            <person name="Knapp S.J."/>
            <person name="Lai Z."/>
            <person name="Le Paslier M.C."/>
            <person name="Lippi Y."/>
            <person name="Lorenzon L."/>
            <person name="Mandel J.R."/>
            <person name="Marage G."/>
            <person name="Marchand G."/>
            <person name="Marquand E."/>
            <person name="Bret-Mestries E."/>
            <person name="Morien E."/>
            <person name="Nambeesan S."/>
            <person name="Nguyen T."/>
            <person name="Pegot-Espagnet P."/>
            <person name="Pouilly N."/>
            <person name="Raftis F."/>
            <person name="Sallet E."/>
            <person name="Schiex T."/>
            <person name="Thomas J."/>
            <person name="Vandecasteele C."/>
            <person name="Vares D."/>
            <person name="Vear F."/>
            <person name="Vautrin S."/>
            <person name="Crespi M."/>
            <person name="Mangin B."/>
            <person name="Burke J.M."/>
            <person name="Salse J."/>
            <person name="Munos S."/>
            <person name="Vincourt P."/>
            <person name="Rieseberg L.H."/>
            <person name="Langlade N.B."/>
        </authorList>
    </citation>
    <scope>NUCLEOTIDE SEQUENCE [LARGE SCALE GENOMIC DNA]</scope>
    <source>
        <strain evidence="4">cv. SF193</strain>
        <tissue evidence="2">Leaves</tissue>
    </source>
</reference>
<gene>
    <name evidence="3" type="ORF">HannXRQ_Chr07g0186171</name>
    <name evidence="2" type="ORF">HanXRQr2_Chr07g0279371</name>
</gene>
<reference evidence="3" key="2">
    <citation type="submission" date="2017-02" db="EMBL/GenBank/DDBJ databases">
        <title>Sunflower complete genome.</title>
        <authorList>
            <person name="Langlade N."/>
            <person name="Munos S."/>
        </authorList>
    </citation>
    <scope>NUCLEOTIDE SEQUENCE [LARGE SCALE GENOMIC DNA]</scope>
    <source>
        <tissue evidence="3">Leaves</tissue>
    </source>
</reference>
<dbReference type="Pfam" id="PF00646">
    <property type="entry name" value="F-box"/>
    <property type="match status" value="1"/>
</dbReference>
<dbReference type="Pfam" id="PF07734">
    <property type="entry name" value="FBA_1"/>
    <property type="match status" value="1"/>
</dbReference>
<dbReference type="InParanoid" id="A0A251U908"/>
<dbReference type="OrthoDB" id="1304908at2759"/>
<evidence type="ECO:0000313" key="4">
    <source>
        <dbReference type="Proteomes" id="UP000215914"/>
    </source>
</evidence>
<evidence type="ECO:0000313" key="2">
    <source>
        <dbReference type="EMBL" id="KAF5797329.1"/>
    </source>
</evidence>
<dbReference type="SUPFAM" id="SSF81383">
    <property type="entry name" value="F-box domain"/>
    <property type="match status" value="1"/>
</dbReference>
<dbReference type="SMART" id="SM00256">
    <property type="entry name" value="FBOX"/>
    <property type="match status" value="1"/>
</dbReference>
<name>A0A251U908_HELAN</name>
<dbReference type="EMBL" id="MNCJ02000322">
    <property type="protein sequence ID" value="KAF5797329.1"/>
    <property type="molecule type" value="Genomic_DNA"/>
</dbReference>
<dbReference type="InterPro" id="IPR036047">
    <property type="entry name" value="F-box-like_dom_sf"/>
</dbReference>
<dbReference type="FunCoup" id="A0A251U908">
    <property type="interactions" value="276"/>
</dbReference>
<protein>
    <submittedName>
        <fullName evidence="2 3">F-box domain-containing protein</fullName>
    </submittedName>
</protein>
<dbReference type="NCBIfam" id="TIGR01640">
    <property type="entry name" value="F_box_assoc_1"/>
    <property type="match status" value="1"/>
</dbReference>
<dbReference type="InterPro" id="IPR001810">
    <property type="entry name" value="F-box_dom"/>
</dbReference>
<dbReference type="PANTHER" id="PTHR31672">
    <property type="entry name" value="BNACNNG10540D PROTEIN"/>
    <property type="match status" value="1"/>
</dbReference>
<proteinExistence type="predicted"/>
<dbReference type="PANTHER" id="PTHR31672:SF10">
    <property type="entry name" value="F-BOX DOMAIN-CONTAINING PROTEIN"/>
    <property type="match status" value="1"/>
</dbReference>
<organism evidence="3 4">
    <name type="scientific">Helianthus annuus</name>
    <name type="common">Common sunflower</name>
    <dbReference type="NCBI Taxonomy" id="4232"/>
    <lineage>
        <taxon>Eukaryota</taxon>
        <taxon>Viridiplantae</taxon>
        <taxon>Streptophyta</taxon>
        <taxon>Embryophyta</taxon>
        <taxon>Tracheophyta</taxon>
        <taxon>Spermatophyta</taxon>
        <taxon>Magnoliopsida</taxon>
        <taxon>eudicotyledons</taxon>
        <taxon>Gunneridae</taxon>
        <taxon>Pentapetalae</taxon>
        <taxon>asterids</taxon>
        <taxon>campanulids</taxon>
        <taxon>Asterales</taxon>
        <taxon>Asteraceae</taxon>
        <taxon>Asteroideae</taxon>
        <taxon>Heliantheae alliance</taxon>
        <taxon>Heliantheae</taxon>
        <taxon>Helianthus</taxon>
    </lineage>
</organism>